<sequence>MNIRIATPADAEQISSLIIDLSTPFYTSPTRAGAEPFLASVNAEAQCRNLSASNFLYYVVESHGQLAGVVALRDNAHLFHLFVASSLQRTGLATRLWNIVKAEALAAGNTGQFTVNSSLNAVPVYERFGFICTGEVQQMHGISFQPMQLHANPLGVQPSLLGYPSPAAPDGSQSTKR</sequence>
<dbReference type="Pfam" id="PF13673">
    <property type="entry name" value="Acetyltransf_10"/>
    <property type="match status" value="1"/>
</dbReference>
<dbReference type="PANTHER" id="PTHR43451:SF1">
    <property type="entry name" value="ACETYLTRANSFERASE"/>
    <property type="match status" value="1"/>
</dbReference>
<evidence type="ECO:0000259" key="1">
    <source>
        <dbReference type="PROSITE" id="PS51186"/>
    </source>
</evidence>
<dbReference type="EMBL" id="JACOFT010000001">
    <property type="protein sequence ID" value="MBC3809938.1"/>
    <property type="molecule type" value="Genomic_DNA"/>
</dbReference>
<comment type="caution">
    <text evidence="2">The sequence shown here is derived from an EMBL/GenBank/DDBJ whole genome shotgun (WGS) entry which is preliminary data.</text>
</comment>
<protein>
    <submittedName>
        <fullName evidence="2">GNAT family N-acetyltransferase</fullName>
    </submittedName>
</protein>
<gene>
    <name evidence="2" type="ORF">H8K26_00665</name>
</gene>
<dbReference type="InterPro" id="IPR052564">
    <property type="entry name" value="N-acetyltrans/Recomb-assoc"/>
</dbReference>
<dbReference type="InterPro" id="IPR016181">
    <property type="entry name" value="Acyl_CoA_acyltransferase"/>
</dbReference>
<dbReference type="CDD" id="cd04301">
    <property type="entry name" value="NAT_SF"/>
    <property type="match status" value="1"/>
</dbReference>
<dbReference type="PROSITE" id="PS51186">
    <property type="entry name" value="GNAT"/>
    <property type="match status" value="1"/>
</dbReference>
<organism evidence="2 3">
    <name type="scientific">Undibacterium aquatile</name>
    <dbReference type="NCBI Taxonomy" id="1537398"/>
    <lineage>
        <taxon>Bacteria</taxon>
        <taxon>Pseudomonadati</taxon>
        <taxon>Pseudomonadota</taxon>
        <taxon>Betaproteobacteria</taxon>
        <taxon>Burkholderiales</taxon>
        <taxon>Oxalobacteraceae</taxon>
        <taxon>Undibacterium</taxon>
    </lineage>
</organism>
<evidence type="ECO:0000313" key="3">
    <source>
        <dbReference type="Proteomes" id="UP000637632"/>
    </source>
</evidence>
<evidence type="ECO:0000313" key="2">
    <source>
        <dbReference type="EMBL" id="MBC3809938.1"/>
    </source>
</evidence>
<dbReference type="PANTHER" id="PTHR43451">
    <property type="entry name" value="ACETYLTRANSFERASE (GNAT) FAMILY PROTEIN"/>
    <property type="match status" value="1"/>
</dbReference>
<reference evidence="2 3" key="1">
    <citation type="submission" date="2020-08" db="EMBL/GenBank/DDBJ databases">
        <title>Novel species isolated from subtropical streams in China.</title>
        <authorList>
            <person name="Lu H."/>
        </authorList>
    </citation>
    <scope>NUCLEOTIDE SEQUENCE [LARGE SCALE GENOMIC DNA]</scope>
    <source>
        <strain evidence="2 3">CCTCC AB 2015119</strain>
    </source>
</reference>
<dbReference type="SUPFAM" id="SSF55729">
    <property type="entry name" value="Acyl-CoA N-acyltransferases (Nat)"/>
    <property type="match status" value="1"/>
</dbReference>
<dbReference type="InterPro" id="IPR000182">
    <property type="entry name" value="GNAT_dom"/>
</dbReference>
<proteinExistence type="predicted"/>
<keyword evidence="3" id="KW-1185">Reference proteome</keyword>
<feature type="domain" description="N-acetyltransferase" evidence="1">
    <location>
        <begin position="1"/>
        <end position="152"/>
    </location>
</feature>
<name>A0ABR6XB49_9BURK</name>
<accession>A0ABR6XB49</accession>
<dbReference type="Gene3D" id="3.40.630.30">
    <property type="match status" value="1"/>
</dbReference>
<dbReference type="RefSeq" id="WP_190476594.1">
    <property type="nucleotide sequence ID" value="NZ_JACOFT010000001.1"/>
</dbReference>
<dbReference type="Proteomes" id="UP000637632">
    <property type="component" value="Unassembled WGS sequence"/>
</dbReference>